<dbReference type="AlphaFoldDB" id="A0A1C7FB49"/>
<dbReference type="GeneID" id="96872944"/>
<organism evidence="2 3">
    <name type="scientific">Vibrio scophthalmi</name>
    <dbReference type="NCBI Taxonomy" id="45658"/>
    <lineage>
        <taxon>Bacteria</taxon>
        <taxon>Pseudomonadati</taxon>
        <taxon>Pseudomonadota</taxon>
        <taxon>Gammaproteobacteria</taxon>
        <taxon>Vibrionales</taxon>
        <taxon>Vibrionaceae</taxon>
        <taxon>Vibrio</taxon>
    </lineage>
</organism>
<dbReference type="RefSeq" id="WP_065545613.1">
    <property type="nucleotide sequence ID" value="NZ_CP016414.1"/>
</dbReference>
<proteinExistence type="predicted"/>
<accession>A0A1C7FB49</accession>
<gene>
    <name evidence="2" type="ORF">VSVS05_02062</name>
</gene>
<evidence type="ECO:0000256" key="1">
    <source>
        <dbReference type="SAM" id="SignalP"/>
    </source>
</evidence>
<protein>
    <submittedName>
        <fullName evidence="2">Uncharacterized protein</fullName>
    </submittedName>
</protein>
<keyword evidence="3" id="KW-1185">Reference proteome</keyword>
<keyword evidence="1" id="KW-0732">Signal</keyword>
<dbReference type="Proteomes" id="UP000092528">
    <property type="component" value="Chromosome 1"/>
</dbReference>
<feature type="chain" id="PRO_5008885562" evidence="1">
    <location>
        <begin position="20"/>
        <end position="61"/>
    </location>
</feature>
<sequence length="61" mass="6683">MKIVIALFCTALFSLTAYAGNGEGRATAMGPRVTCELPNGSVEYIPSEYCKAYKGKILYWN</sequence>
<dbReference type="EMBL" id="CP016414">
    <property type="protein sequence ID" value="ANU37166.1"/>
    <property type="molecule type" value="Genomic_DNA"/>
</dbReference>
<evidence type="ECO:0000313" key="3">
    <source>
        <dbReference type="Proteomes" id="UP000092528"/>
    </source>
</evidence>
<evidence type="ECO:0000313" key="2">
    <source>
        <dbReference type="EMBL" id="ANU37166.1"/>
    </source>
</evidence>
<reference evidence="2 3" key="1">
    <citation type="submission" date="2016-07" db="EMBL/GenBank/DDBJ databases">
        <title>Genome sequencing of Vibrio scophthalmi strain VS-05, an isolated from Paralichthys olivaceus.</title>
        <authorList>
            <person name="Han H.-J."/>
        </authorList>
    </citation>
    <scope>NUCLEOTIDE SEQUENCE [LARGE SCALE GENOMIC DNA]</scope>
    <source>
        <strain evidence="2 3">VS-05</strain>
    </source>
</reference>
<name>A0A1C7FB49_9VIBR</name>
<feature type="signal peptide" evidence="1">
    <location>
        <begin position="1"/>
        <end position="19"/>
    </location>
</feature>